<dbReference type="SUPFAM" id="SSF51905">
    <property type="entry name" value="FAD/NAD(P)-binding domain"/>
    <property type="match status" value="1"/>
</dbReference>
<comment type="cofactor">
    <cofactor evidence="1">
        <name>FAD</name>
        <dbReference type="ChEBI" id="CHEBI:57692"/>
    </cofactor>
</comment>
<gene>
    <name evidence="7" type="primary">AVEN_223752_1</name>
    <name evidence="7" type="ORF">CEXT_289451</name>
</gene>
<dbReference type="Proteomes" id="UP001054945">
    <property type="component" value="Unassembled WGS sequence"/>
</dbReference>
<evidence type="ECO:0000313" key="8">
    <source>
        <dbReference type="Proteomes" id="UP001054945"/>
    </source>
</evidence>
<evidence type="ECO:0000256" key="5">
    <source>
        <dbReference type="ARBA" id="ARBA00023002"/>
    </source>
</evidence>
<evidence type="ECO:0000256" key="3">
    <source>
        <dbReference type="ARBA" id="ARBA00022630"/>
    </source>
</evidence>
<comment type="similarity">
    <text evidence="2">Belongs to the MSOX/MTOX family.</text>
</comment>
<dbReference type="Gene3D" id="3.30.9.10">
    <property type="entry name" value="D-Amino Acid Oxidase, subunit A, domain 2"/>
    <property type="match status" value="1"/>
</dbReference>
<reference evidence="7 8" key="1">
    <citation type="submission" date="2021-06" db="EMBL/GenBank/DDBJ databases">
        <title>Caerostris extrusa draft genome.</title>
        <authorList>
            <person name="Kono N."/>
            <person name="Arakawa K."/>
        </authorList>
    </citation>
    <scope>NUCLEOTIDE SEQUENCE [LARGE SCALE GENOMIC DNA]</scope>
</reference>
<name>A0AAV4WSS8_CAEEX</name>
<comment type="caution">
    <text evidence="7">The sequence shown here is derived from an EMBL/GenBank/DDBJ whole genome shotgun (WGS) entry which is preliminary data.</text>
</comment>
<proteinExistence type="inferred from homology"/>
<dbReference type="GO" id="GO:0008115">
    <property type="term" value="F:sarcosine oxidase activity"/>
    <property type="evidence" value="ECO:0007669"/>
    <property type="project" value="TreeGrafter"/>
</dbReference>
<evidence type="ECO:0000256" key="4">
    <source>
        <dbReference type="ARBA" id="ARBA00022827"/>
    </source>
</evidence>
<dbReference type="InterPro" id="IPR036188">
    <property type="entry name" value="FAD/NAD-bd_sf"/>
</dbReference>
<protein>
    <submittedName>
        <fullName evidence="7">DAO domain-containing protein</fullName>
    </submittedName>
</protein>
<dbReference type="PANTHER" id="PTHR10961">
    <property type="entry name" value="PEROXISOMAL SARCOSINE OXIDASE"/>
    <property type="match status" value="1"/>
</dbReference>
<dbReference type="InterPro" id="IPR006076">
    <property type="entry name" value="FAD-dep_OxRdtase"/>
</dbReference>
<dbReference type="AlphaFoldDB" id="A0AAV4WSS8"/>
<keyword evidence="3" id="KW-0285">Flavoprotein</keyword>
<dbReference type="PANTHER" id="PTHR10961:SF10">
    <property type="entry name" value="FAD DEPENDENT OXIDOREDUCTASE DOMAIN-CONTAINING PROTEIN"/>
    <property type="match status" value="1"/>
</dbReference>
<dbReference type="GO" id="GO:0050660">
    <property type="term" value="F:flavin adenine dinucleotide binding"/>
    <property type="evidence" value="ECO:0007669"/>
    <property type="project" value="InterPro"/>
</dbReference>
<evidence type="ECO:0000256" key="1">
    <source>
        <dbReference type="ARBA" id="ARBA00001974"/>
    </source>
</evidence>
<keyword evidence="5" id="KW-0560">Oxidoreductase</keyword>
<keyword evidence="4" id="KW-0274">FAD</keyword>
<dbReference type="Pfam" id="PF01266">
    <property type="entry name" value="DAO"/>
    <property type="match status" value="1"/>
</dbReference>
<feature type="domain" description="FAD dependent oxidoreductase" evidence="6">
    <location>
        <begin position="7"/>
        <end position="184"/>
    </location>
</feature>
<evidence type="ECO:0000259" key="6">
    <source>
        <dbReference type="Pfam" id="PF01266"/>
    </source>
</evidence>
<keyword evidence="8" id="KW-1185">Reference proteome</keyword>
<evidence type="ECO:0000313" key="7">
    <source>
        <dbReference type="EMBL" id="GIY85393.1"/>
    </source>
</evidence>
<dbReference type="EMBL" id="BPLR01016654">
    <property type="protein sequence ID" value="GIY85393.1"/>
    <property type="molecule type" value="Genomic_DNA"/>
</dbReference>
<dbReference type="Gene3D" id="3.50.50.60">
    <property type="entry name" value="FAD/NAD(P)-binding domain"/>
    <property type="match status" value="1"/>
</dbReference>
<sequence>MSEEVYDLCIIGGGMYGSAAARYASANSTVKVCLIDPMNLTEEEKKTREILSSYYDEGRIVHIAYANPVMQVLVRHTIKRFRELEKLSGIQFYHSVGAIVTAEKHSSIFFKFLQGFEMHDVSYIDISEKDTLKNRFPYLELDERDHPWLDDDGAGYINPRNLVEAQKKVAQLQGCHIIDDIVEEVKMLQMESICSMPTLLMYRDELAGMPAFAKRSLYITAHTIS</sequence>
<accession>A0AAV4WSS8</accession>
<dbReference type="InterPro" id="IPR045170">
    <property type="entry name" value="MTOX"/>
</dbReference>
<organism evidence="7 8">
    <name type="scientific">Caerostris extrusa</name>
    <name type="common">Bark spider</name>
    <name type="synonym">Caerostris bankana</name>
    <dbReference type="NCBI Taxonomy" id="172846"/>
    <lineage>
        <taxon>Eukaryota</taxon>
        <taxon>Metazoa</taxon>
        <taxon>Ecdysozoa</taxon>
        <taxon>Arthropoda</taxon>
        <taxon>Chelicerata</taxon>
        <taxon>Arachnida</taxon>
        <taxon>Araneae</taxon>
        <taxon>Araneomorphae</taxon>
        <taxon>Entelegynae</taxon>
        <taxon>Araneoidea</taxon>
        <taxon>Araneidae</taxon>
        <taxon>Caerostris</taxon>
    </lineage>
</organism>
<evidence type="ECO:0000256" key="2">
    <source>
        <dbReference type="ARBA" id="ARBA00010989"/>
    </source>
</evidence>